<dbReference type="Proteomes" id="UP000005867">
    <property type="component" value="Chromosome"/>
</dbReference>
<dbReference type="EMBL" id="CP003098">
    <property type="protein sequence ID" value="AET33155.1"/>
    <property type="molecule type" value="Genomic_DNA"/>
</dbReference>
<reference evidence="1 2" key="1">
    <citation type="journal article" date="2012" name="J. Bacteriol.">
        <title>Complete genome sequence of strain 1860, a crenarchaeon of the genus pyrobaculum able to grow with various electron acceptors.</title>
        <authorList>
            <person name="Mardanov A.V."/>
            <person name="Gumerov V.M."/>
            <person name="Slobodkina G.B."/>
            <person name="Beletsky A.V."/>
            <person name="Bonch-Osmolovskaya E.A."/>
            <person name="Ravin N.V."/>
            <person name="Skryabin K.G."/>
        </authorList>
    </citation>
    <scope>NUCLEOTIDE SEQUENCE [LARGE SCALE GENOMIC DNA]</scope>
    <source>
        <strain evidence="1 2">1860</strain>
    </source>
</reference>
<organism evidence="1 2">
    <name type="scientific">Pyrobaculum ferrireducens</name>
    <dbReference type="NCBI Taxonomy" id="1104324"/>
    <lineage>
        <taxon>Archaea</taxon>
        <taxon>Thermoproteota</taxon>
        <taxon>Thermoprotei</taxon>
        <taxon>Thermoproteales</taxon>
        <taxon>Thermoproteaceae</taxon>
        <taxon>Pyrobaculum</taxon>
    </lineage>
</organism>
<accession>G7VGQ5</accession>
<dbReference type="GeneID" id="11596243"/>
<dbReference type="STRING" id="1104324.P186_1745"/>
<dbReference type="HOGENOM" id="CLU_1631708_0_0_2"/>
<protein>
    <submittedName>
        <fullName evidence="1">Uncharacterized protein</fullName>
    </submittedName>
</protein>
<evidence type="ECO:0000313" key="1">
    <source>
        <dbReference type="EMBL" id="AET33155.1"/>
    </source>
</evidence>
<dbReference type="RefSeq" id="WP_014288980.1">
    <property type="nucleotide sequence ID" value="NC_016645.1"/>
</dbReference>
<dbReference type="OrthoDB" id="25516at2157"/>
<sequence length="162" mass="18367">MRTLLLYSKEWRDENIQRLYKAFTVLLQRQRAYALEKIVAKAPNRALVFTYPCGWHGDVLFIAPYIVAVGPFERDAFIDMVLTLPDRVAFTILEGGWTLEEVFKKFGPFDVGIACEGSPVSGARRYVHKMIVIKVGGPMGELINTLYRPEDTEADEVIEAPV</sequence>
<name>G7VGQ5_9CREN</name>
<gene>
    <name evidence="1" type="ORF">P186_1745</name>
</gene>
<proteinExistence type="predicted"/>
<keyword evidence="2" id="KW-1185">Reference proteome</keyword>
<dbReference type="eggNOG" id="arCOG07058">
    <property type="taxonomic scope" value="Archaea"/>
</dbReference>
<dbReference type="AlphaFoldDB" id="G7VGQ5"/>
<dbReference type="BioCyc" id="PSP1104324:GJSN-1711-MONOMER"/>
<evidence type="ECO:0000313" key="2">
    <source>
        <dbReference type="Proteomes" id="UP000005867"/>
    </source>
</evidence>
<dbReference type="KEGG" id="pyr:P186_1745"/>